<keyword evidence="3 4" id="KW-0067">ATP-binding</keyword>
<dbReference type="PANTHER" id="PTHR23407:SF1">
    <property type="entry name" value="5-FORMYLTETRAHYDROFOLATE CYCLO-LIGASE"/>
    <property type="match status" value="1"/>
</dbReference>
<dbReference type="SUPFAM" id="SSF100950">
    <property type="entry name" value="NagB/RpiA/CoA transferase-like"/>
    <property type="match status" value="1"/>
</dbReference>
<dbReference type="PIRSF" id="PIRSF006806">
    <property type="entry name" value="FTHF_cligase"/>
    <property type="match status" value="1"/>
</dbReference>
<dbReference type="InterPro" id="IPR037171">
    <property type="entry name" value="NagB/RpiA_transferase-like"/>
</dbReference>
<gene>
    <name evidence="5" type="ORF">GCM10022204_32170</name>
</gene>
<reference evidence="6" key="1">
    <citation type="journal article" date="2019" name="Int. J. Syst. Evol. Microbiol.">
        <title>The Global Catalogue of Microorganisms (GCM) 10K type strain sequencing project: providing services to taxonomists for standard genome sequencing and annotation.</title>
        <authorList>
            <consortium name="The Broad Institute Genomics Platform"/>
            <consortium name="The Broad Institute Genome Sequencing Center for Infectious Disease"/>
            <person name="Wu L."/>
            <person name="Ma J."/>
        </authorList>
    </citation>
    <scope>NUCLEOTIDE SEQUENCE [LARGE SCALE GENOMIC DNA]</scope>
    <source>
        <strain evidence="6">JCM 16548</strain>
    </source>
</reference>
<comment type="catalytic activity">
    <reaction evidence="4">
        <text>(6S)-5-formyl-5,6,7,8-tetrahydrofolate + ATP = (6R)-5,10-methenyltetrahydrofolate + ADP + phosphate</text>
        <dbReference type="Rhea" id="RHEA:10488"/>
        <dbReference type="ChEBI" id="CHEBI:30616"/>
        <dbReference type="ChEBI" id="CHEBI:43474"/>
        <dbReference type="ChEBI" id="CHEBI:57455"/>
        <dbReference type="ChEBI" id="CHEBI:57457"/>
        <dbReference type="ChEBI" id="CHEBI:456216"/>
        <dbReference type="EC" id="6.3.3.2"/>
    </reaction>
</comment>
<keyword evidence="4" id="KW-0460">Magnesium</keyword>
<comment type="cofactor">
    <cofactor evidence="4">
        <name>Mg(2+)</name>
        <dbReference type="ChEBI" id="CHEBI:18420"/>
    </cofactor>
</comment>
<protein>
    <recommendedName>
        <fullName evidence="4">5-formyltetrahydrofolate cyclo-ligase</fullName>
        <ecNumber evidence="4">6.3.3.2</ecNumber>
    </recommendedName>
</protein>
<evidence type="ECO:0000256" key="4">
    <source>
        <dbReference type="RuleBase" id="RU361279"/>
    </source>
</evidence>
<evidence type="ECO:0000256" key="3">
    <source>
        <dbReference type="ARBA" id="ARBA00022840"/>
    </source>
</evidence>
<proteinExistence type="inferred from homology"/>
<dbReference type="PANTHER" id="PTHR23407">
    <property type="entry name" value="ATPASE INHIBITOR/5-FORMYLTETRAHYDROFOLATE CYCLO-LIGASE"/>
    <property type="match status" value="1"/>
</dbReference>
<dbReference type="Pfam" id="PF01812">
    <property type="entry name" value="5-FTHF_cyc-lig"/>
    <property type="match status" value="1"/>
</dbReference>
<dbReference type="InterPro" id="IPR002698">
    <property type="entry name" value="FTHF_cligase"/>
</dbReference>
<comment type="caution">
    <text evidence="5">The sequence shown here is derived from an EMBL/GenBank/DDBJ whole genome shotgun (WGS) entry which is preliminary data.</text>
</comment>
<dbReference type="EC" id="6.3.3.2" evidence="4"/>
<evidence type="ECO:0000256" key="1">
    <source>
        <dbReference type="ARBA" id="ARBA00010638"/>
    </source>
</evidence>
<keyword evidence="4" id="KW-0479">Metal-binding</keyword>
<dbReference type="RefSeq" id="WP_344813418.1">
    <property type="nucleotide sequence ID" value="NZ_BAAAYX010000013.1"/>
</dbReference>
<dbReference type="InterPro" id="IPR024185">
    <property type="entry name" value="FTHF_cligase-like_sf"/>
</dbReference>
<evidence type="ECO:0000313" key="6">
    <source>
        <dbReference type="Proteomes" id="UP001500051"/>
    </source>
</evidence>
<name>A0ABP7DWW3_9ACTN</name>
<comment type="similarity">
    <text evidence="1 4">Belongs to the 5-formyltetrahydrofolate cyclo-ligase family.</text>
</comment>
<keyword evidence="6" id="KW-1185">Reference proteome</keyword>
<dbReference type="Proteomes" id="UP001500051">
    <property type="component" value="Unassembled WGS sequence"/>
</dbReference>
<keyword evidence="2 4" id="KW-0547">Nucleotide-binding</keyword>
<organism evidence="5 6">
    <name type="scientific">Microlunatus aurantiacus</name>
    <dbReference type="NCBI Taxonomy" id="446786"/>
    <lineage>
        <taxon>Bacteria</taxon>
        <taxon>Bacillati</taxon>
        <taxon>Actinomycetota</taxon>
        <taxon>Actinomycetes</taxon>
        <taxon>Propionibacteriales</taxon>
        <taxon>Propionibacteriaceae</taxon>
        <taxon>Microlunatus</taxon>
    </lineage>
</organism>
<dbReference type="NCBIfam" id="TIGR02727">
    <property type="entry name" value="MTHFS_bact"/>
    <property type="match status" value="1"/>
</dbReference>
<accession>A0ABP7DWW3</accession>
<sequence>MTAPTEAADARAIAAAKRLLRDAVRVRRAARATDRLGHDDEQRFARLTEQLTARPVRRLAAYLSAGTEPDSLRLVAWAVAHDLEVLLPVLTDGAGAWLPEPAWAAYAGPDALREGRSGILEPTGPLLGGDPLSTVDLLVVPGLAADAHGRRLGRGGGWYDRARAAHPDLETWLLLNDDELLEVVPTDRWDVPVHRLVTPTRVLTMSSP</sequence>
<dbReference type="Gene3D" id="3.40.50.10420">
    <property type="entry name" value="NagB/RpiA/CoA transferase-like"/>
    <property type="match status" value="1"/>
</dbReference>
<evidence type="ECO:0000313" key="5">
    <source>
        <dbReference type="EMBL" id="GAA3711061.1"/>
    </source>
</evidence>
<dbReference type="EMBL" id="BAAAYX010000013">
    <property type="protein sequence ID" value="GAA3711061.1"/>
    <property type="molecule type" value="Genomic_DNA"/>
</dbReference>
<evidence type="ECO:0000256" key="2">
    <source>
        <dbReference type="ARBA" id="ARBA00022741"/>
    </source>
</evidence>